<feature type="compositionally biased region" description="Polar residues" evidence="4">
    <location>
        <begin position="1"/>
        <end position="10"/>
    </location>
</feature>
<name>A0A1Y1VHF0_9FUNG</name>
<feature type="domain" description="BZIP" evidence="5">
    <location>
        <begin position="58"/>
        <end position="72"/>
    </location>
</feature>
<dbReference type="SUPFAM" id="SSF57959">
    <property type="entry name" value="Leucine zipper domain"/>
    <property type="match status" value="1"/>
</dbReference>
<feature type="region of interest" description="Disordered" evidence="4">
    <location>
        <begin position="652"/>
        <end position="675"/>
    </location>
</feature>
<feature type="region of interest" description="Disordered" evidence="4">
    <location>
        <begin position="527"/>
        <end position="547"/>
    </location>
</feature>
<feature type="compositionally biased region" description="Basic and acidic residues" evidence="4">
    <location>
        <begin position="48"/>
        <end position="66"/>
    </location>
</feature>
<keyword evidence="7" id="KW-1185">Reference proteome</keyword>
<dbReference type="Proteomes" id="UP000193719">
    <property type="component" value="Unassembled WGS sequence"/>
</dbReference>
<reference evidence="6 7" key="2">
    <citation type="submission" date="2016-08" db="EMBL/GenBank/DDBJ databases">
        <title>Pervasive Adenine N6-methylation of Active Genes in Fungi.</title>
        <authorList>
            <consortium name="DOE Joint Genome Institute"/>
            <person name="Mondo S.J."/>
            <person name="Dannebaum R.O."/>
            <person name="Kuo R.C."/>
            <person name="Labutti K."/>
            <person name="Haridas S."/>
            <person name="Kuo A."/>
            <person name="Salamov A."/>
            <person name="Ahrendt S.R."/>
            <person name="Lipzen A."/>
            <person name="Sullivan W."/>
            <person name="Andreopoulos W.B."/>
            <person name="Clum A."/>
            <person name="Lindquist E."/>
            <person name="Daum C."/>
            <person name="Ramamoorthy G.K."/>
            <person name="Gryganskyi A."/>
            <person name="Culley D."/>
            <person name="Magnuson J.K."/>
            <person name="James T.Y."/>
            <person name="O'Malley M.A."/>
            <person name="Stajich J.E."/>
            <person name="Spatafora J.W."/>
            <person name="Visel A."/>
            <person name="Grigoriev I.V."/>
        </authorList>
    </citation>
    <scope>NUCLEOTIDE SEQUENCE [LARGE SCALE GENOMIC DNA]</scope>
    <source>
        <strain evidence="7">finn</strain>
    </source>
</reference>
<accession>A0A1Y1VHF0</accession>
<dbReference type="InterPro" id="IPR050936">
    <property type="entry name" value="AP-1-like"/>
</dbReference>
<dbReference type="GO" id="GO:0090575">
    <property type="term" value="C:RNA polymerase II transcription regulator complex"/>
    <property type="evidence" value="ECO:0007669"/>
    <property type="project" value="TreeGrafter"/>
</dbReference>
<dbReference type="CDD" id="cd14688">
    <property type="entry name" value="bZIP_YAP"/>
    <property type="match status" value="1"/>
</dbReference>
<evidence type="ECO:0000256" key="4">
    <source>
        <dbReference type="SAM" id="MobiDB-lite"/>
    </source>
</evidence>
<dbReference type="PANTHER" id="PTHR40621:SF6">
    <property type="entry name" value="AP-1-LIKE TRANSCRIPTION FACTOR YAP1-RELATED"/>
    <property type="match status" value="1"/>
</dbReference>
<dbReference type="GO" id="GO:0000976">
    <property type="term" value="F:transcription cis-regulatory region binding"/>
    <property type="evidence" value="ECO:0007669"/>
    <property type="project" value="InterPro"/>
</dbReference>
<evidence type="ECO:0000256" key="3">
    <source>
        <dbReference type="SAM" id="Coils"/>
    </source>
</evidence>
<feature type="region of interest" description="Disordered" evidence="4">
    <location>
        <begin position="1"/>
        <end position="66"/>
    </location>
</feature>
<dbReference type="SMART" id="SM00338">
    <property type="entry name" value="BRLZ"/>
    <property type="match status" value="1"/>
</dbReference>
<dbReference type="OrthoDB" id="2593073at2759"/>
<sequence length="675" mass="76116">METAINNQISIDLDEGKRKRENDLLQKTKTKKSNEEGEINVRKKPGRKRLEVTESNTKKEKNRVAQRAWRERKEKYVLELEAKIIDLENAKNKSENEKQQLKLIIEKLRSENTYLKNATSFIFTPTKETEMFMEQNKLKIQQQKNLKQNSQGLLSSSMQLGSQNSLNQELINSNVYENNGSNETVSHLTADDINEDILNGANPEILNELYKLINMQTQENALTNGQDPSFNPALMTPDSIINGANSPLNPELVQPLNNTGSNNNVYNIINSFQKDDLIVPNSYELNNTIPNSTSNTNLLLMMNNQDPNKNLALLNQQPLNTIDPSLIGHSSASIPNTTPVNIPSSTSTTIDQSSLLTMSLLNGMPSTFSNIQPQPALASPGMPNIDNNLYQFNTLNQLNTLHSSTLTKPVNGNMNYRSQTVTKEKRQPISDQLFADTIKILHQQQNLDNGEDDILIQQINKSAREMYTNPITGMPSPSGALNYRKEQPSTPDELSKMGVPYTPEDLDSESNKSGEVTYIVPRSIPENEEDSENSFCGSNVNNEMQTEGASNEIKIEDKRSNSTHSTLQFPADQKPTKLNIPYSVFPRVSQETVDNFINEAKLSEEELECLCSELKSKATCKEKLKYISKNVEIDGWTMEKWKEGRNKLLDEEKQKEKEDQGSCFSSKNINVKNQE</sequence>
<comment type="subcellular location">
    <subcellularLocation>
        <location evidence="1">Nucleus</location>
    </subcellularLocation>
</comment>
<dbReference type="EMBL" id="MCFH01000007">
    <property type="protein sequence ID" value="ORX56469.1"/>
    <property type="molecule type" value="Genomic_DNA"/>
</dbReference>
<dbReference type="STRING" id="1754191.A0A1Y1VHF0"/>
<dbReference type="PANTHER" id="PTHR40621">
    <property type="entry name" value="TRANSCRIPTION FACTOR KAPC-RELATED"/>
    <property type="match status" value="1"/>
</dbReference>
<protein>
    <recommendedName>
        <fullName evidence="5">BZIP domain-containing protein</fullName>
    </recommendedName>
</protein>
<evidence type="ECO:0000313" key="6">
    <source>
        <dbReference type="EMBL" id="ORX56469.1"/>
    </source>
</evidence>
<feature type="compositionally biased region" description="Polar residues" evidence="4">
    <location>
        <begin position="662"/>
        <end position="675"/>
    </location>
</feature>
<dbReference type="PROSITE" id="PS00036">
    <property type="entry name" value="BZIP_BASIC"/>
    <property type="match status" value="1"/>
</dbReference>
<organism evidence="6 7">
    <name type="scientific">Piromyces finnis</name>
    <dbReference type="NCBI Taxonomy" id="1754191"/>
    <lineage>
        <taxon>Eukaryota</taxon>
        <taxon>Fungi</taxon>
        <taxon>Fungi incertae sedis</taxon>
        <taxon>Chytridiomycota</taxon>
        <taxon>Chytridiomycota incertae sedis</taxon>
        <taxon>Neocallimastigomycetes</taxon>
        <taxon>Neocallimastigales</taxon>
        <taxon>Neocallimastigaceae</taxon>
        <taxon>Piromyces</taxon>
    </lineage>
</organism>
<keyword evidence="3" id="KW-0175">Coiled coil</keyword>
<comment type="caution">
    <text evidence="6">The sequence shown here is derived from an EMBL/GenBank/DDBJ whole genome shotgun (WGS) entry which is preliminary data.</text>
</comment>
<evidence type="ECO:0000256" key="2">
    <source>
        <dbReference type="ARBA" id="ARBA00023242"/>
    </source>
</evidence>
<dbReference type="Gene3D" id="1.20.5.170">
    <property type="match status" value="1"/>
</dbReference>
<dbReference type="AlphaFoldDB" id="A0A1Y1VHF0"/>
<feature type="coiled-coil region" evidence="3">
    <location>
        <begin position="70"/>
        <end position="111"/>
    </location>
</feature>
<evidence type="ECO:0000313" key="7">
    <source>
        <dbReference type="Proteomes" id="UP000193719"/>
    </source>
</evidence>
<dbReference type="InterPro" id="IPR046347">
    <property type="entry name" value="bZIP_sf"/>
</dbReference>
<evidence type="ECO:0000259" key="5">
    <source>
        <dbReference type="PROSITE" id="PS00036"/>
    </source>
</evidence>
<dbReference type="GO" id="GO:0001228">
    <property type="term" value="F:DNA-binding transcription activator activity, RNA polymerase II-specific"/>
    <property type="evidence" value="ECO:0007669"/>
    <property type="project" value="TreeGrafter"/>
</dbReference>
<gene>
    <name evidence="6" type="ORF">BCR36DRAFT_409666</name>
</gene>
<dbReference type="InterPro" id="IPR004827">
    <property type="entry name" value="bZIP"/>
</dbReference>
<reference evidence="6 7" key="1">
    <citation type="submission" date="2016-08" db="EMBL/GenBank/DDBJ databases">
        <title>Genomes of anaerobic fungi encode conserved fungal cellulosomes for biomass hydrolysis.</title>
        <authorList>
            <consortium name="DOE Joint Genome Institute"/>
            <person name="Haitjema C.H."/>
            <person name="Gilmore S.P."/>
            <person name="Henske J.K."/>
            <person name="Solomon K.V."/>
            <person name="De Groot R."/>
            <person name="Kuo A."/>
            <person name="Mondo S.J."/>
            <person name="Salamov A.A."/>
            <person name="Labutti K."/>
            <person name="Zhao Z."/>
            <person name="Chiniquy J."/>
            <person name="Barry K."/>
            <person name="Brewer H.M."/>
            <person name="Purvine S.O."/>
            <person name="Wright A.T."/>
            <person name="Boxma B."/>
            <person name="Van Alen T."/>
            <person name="Hackstein J.H."/>
            <person name="Baker S.E."/>
            <person name="Grigoriev I.V."/>
            <person name="O'Malley M.A."/>
        </authorList>
    </citation>
    <scope>NUCLEOTIDE SEQUENCE [LARGE SCALE GENOMIC DNA]</scope>
    <source>
        <strain evidence="7">finn</strain>
    </source>
</reference>
<keyword evidence="2" id="KW-0539">Nucleus</keyword>
<feature type="compositionally biased region" description="Polar residues" evidence="4">
    <location>
        <begin position="533"/>
        <end position="547"/>
    </location>
</feature>
<proteinExistence type="predicted"/>
<evidence type="ECO:0000256" key="1">
    <source>
        <dbReference type="ARBA" id="ARBA00004123"/>
    </source>
</evidence>
<feature type="region of interest" description="Disordered" evidence="4">
    <location>
        <begin position="474"/>
        <end position="496"/>
    </location>
</feature>
<feature type="compositionally biased region" description="Basic and acidic residues" evidence="4">
    <location>
        <begin position="14"/>
        <end position="41"/>
    </location>
</feature>